<dbReference type="Proteomes" id="UP001057402">
    <property type="component" value="Chromosome 4"/>
</dbReference>
<evidence type="ECO:0000313" key="1">
    <source>
        <dbReference type="EMBL" id="KAI4376214.1"/>
    </source>
</evidence>
<organism evidence="1 2">
    <name type="scientific">Melastoma candidum</name>
    <dbReference type="NCBI Taxonomy" id="119954"/>
    <lineage>
        <taxon>Eukaryota</taxon>
        <taxon>Viridiplantae</taxon>
        <taxon>Streptophyta</taxon>
        <taxon>Embryophyta</taxon>
        <taxon>Tracheophyta</taxon>
        <taxon>Spermatophyta</taxon>
        <taxon>Magnoliopsida</taxon>
        <taxon>eudicotyledons</taxon>
        <taxon>Gunneridae</taxon>
        <taxon>Pentapetalae</taxon>
        <taxon>rosids</taxon>
        <taxon>malvids</taxon>
        <taxon>Myrtales</taxon>
        <taxon>Melastomataceae</taxon>
        <taxon>Melastomatoideae</taxon>
        <taxon>Melastomateae</taxon>
        <taxon>Melastoma</taxon>
    </lineage>
</organism>
<dbReference type="EMBL" id="CM042883">
    <property type="protein sequence ID" value="KAI4376214.1"/>
    <property type="molecule type" value="Genomic_DNA"/>
</dbReference>
<reference evidence="2" key="1">
    <citation type="journal article" date="2023" name="Front. Plant Sci.">
        <title>Chromosomal-level genome assembly of Melastoma candidum provides insights into trichome evolution.</title>
        <authorList>
            <person name="Zhong Y."/>
            <person name="Wu W."/>
            <person name="Sun C."/>
            <person name="Zou P."/>
            <person name="Liu Y."/>
            <person name="Dai S."/>
            <person name="Zhou R."/>
        </authorList>
    </citation>
    <scope>NUCLEOTIDE SEQUENCE [LARGE SCALE GENOMIC DNA]</scope>
</reference>
<proteinExistence type="predicted"/>
<gene>
    <name evidence="1" type="ORF">MLD38_014001</name>
</gene>
<protein>
    <submittedName>
        <fullName evidence="1">Uncharacterized protein</fullName>
    </submittedName>
</protein>
<keyword evidence="2" id="KW-1185">Reference proteome</keyword>
<evidence type="ECO:0000313" key="2">
    <source>
        <dbReference type="Proteomes" id="UP001057402"/>
    </source>
</evidence>
<name>A0ACB9RBH9_9MYRT</name>
<comment type="caution">
    <text evidence="1">The sequence shown here is derived from an EMBL/GenBank/DDBJ whole genome shotgun (WGS) entry which is preliminary data.</text>
</comment>
<accession>A0ACB9RBH9</accession>
<sequence>MAQREKAAPNGVDCGMDGRSVEEGLCQRGVAPFLATIAMPRFSPGVEKKSSAHRSTLTTSRSLRQAVNKAPELCSAMALRLAAEAGIPDDGHEMPPQAFWIRMPRILHGVVDDGDD</sequence>